<keyword evidence="6" id="KW-1185">Reference proteome</keyword>
<dbReference type="EMBL" id="QGGO01000032">
    <property type="protein sequence ID" value="PWK18061.1"/>
    <property type="molecule type" value="Genomic_DNA"/>
</dbReference>
<evidence type="ECO:0000256" key="2">
    <source>
        <dbReference type="PROSITE-ProRule" id="PRU00169"/>
    </source>
</evidence>
<sequence length="242" mass="27858">MQVTYKYIVIEDNPVDMKILNDFLQKLPHLKLIDTFHNPIEAIQTIHSNTVDIIFMDIEMPEMTGLSLLNSLEKIPIVILISKHSQYAMEAFEMGVTDYIQKPFTFERLLRAVSRGIELLNLQNRSFQELTVPKDNFVFLKAGRELLKFNLNDILYVEALASFTKIFTEDKISVISESISDLHAKLPPNSFLRVHKSYLVPFSKIIGISTKNVILENHKIPLGLSYRERIEKVLAGDEHIND</sequence>
<evidence type="ECO:0000259" key="4">
    <source>
        <dbReference type="PROSITE" id="PS50930"/>
    </source>
</evidence>
<dbReference type="Gene3D" id="2.40.50.1020">
    <property type="entry name" value="LytTr DNA-binding domain"/>
    <property type="match status" value="1"/>
</dbReference>
<dbReference type="SUPFAM" id="SSF52172">
    <property type="entry name" value="CheY-like"/>
    <property type="match status" value="1"/>
</dbReference>
<proteinExistence type="predicted"/>
<accession>A0A316DIQ4</accession>
<evidence type="ECO:0000256" key="1">
    <source>
        <dbReference type="ARBA" id="ARBA00023125"/>
    </source>
</evidence>
<dbReference type="GO" id="GO:0005829">
    <property type="term" value="C:cytosol"/>
    <property type="evidence" value="ECO:0007669"/>
    <property type="project" value="TreeGrafter"/>
</dbReference>
<dbReference type="GO" id="GO:0000976">
    <property type="term" value="F:transcription cis-regulatory region binding"/>
    <property type="evidence" value="ECO:0007669"/>
    <property type="project" value="TreeGrafter"/>
</dbReference>
<dbReference type="RefSeq" id="WP_109744873.1">
    <property type="nucleotide sequence ID" value="NZ_QGGO01000032.1"/>
</dbReference>
<dbReference type="InterPro" id="IPR011006">
    <property type="entry name" value="CheY-like_superfamily"/>
</dbReference>
<feature type="domain" description="HTH LytTR-type" evidence="4">
    <location>
        <begin position="140"/>
        <end position="236"/>
    </location>
</feature>
<dbReference type="Pfam" id="PF04397">
    <property type="entry name" value="LytTR"/>
    <property type="match status" value="1"/>
</dbReference>
<feature type="domain" description="Response regulatory" evidence="3">
    <location>
        <begin position="6"/>
        <end position="117"/>
    </location>
</feature>
<dbReference type="Proteomes" id="UP000245489">
    <property type="component" value="Unassembled WGS sequence"/>
</dbReference>
<dbReference type="PANTHER" id="PTHR48111:SF17">
    <property type="entry name" value="TRANSCRIPTIONAL REGULATORY PROTEIN YPDB"/>
    <property type="match status" value="1"/>
</dbReference>
<evidence type="ECO:0000313" key="6">
    <source>
        <dbReference type="Proteomes" id="UP000245489"/>
    </source>
</evidence>
<dbReference type="OrthoDB" id="983052at2"/>
<gene>
    <name evidence="5" type="ORF">LV89_04212</name>
</gene>
<protein>
    <submittedName>
        <fullName evidence="5">LytTR family two component transcriptional regulator</fullName>
    </submittedName>
</protein>
<dbReference type="PANTHER" id="PTHR48111">
    <property type="entry name" value="REGULATOR OF RPOS"/>
    <property type="match status" value="1"/>
</dbReference>
<feature type="modified residue" description="4-aspartylphosphate" evidence="2">
    <location>
        <position position="57"/>
    </location>
</feature>
<dbReference type="AlphaFoldDB" id="A0A316DIQ4"/>
<keyword evidence="2" id="KW-0597">Phosphoprotein</keyword>
<dbReference type="InterPro" id="IPR039420">
    <property type="entry name" value="WalR-like"/>
</dbReference>
<dbReference type="GO" id="GO:0032993">
    <property type="term" value="C:protein-DNA complex"/>
    <property type="evidence" value="ECO:0007669"/>
    <property type="project" value="TreeGrafter"/>
</dbReference>
<evidence type="ECO:0000259" key="3">
    <source>
        <dbReference type="PROSITE" id="PS50110"/>
    </source>
</evidence>
<dbReference type="PROSITE" id="PS50930">
    <property type="entry name" value="HTH_LYTTR"/>
    <property type="match status" value="1"/>
</dbReference>
<organism evidence="5 6">
    <name type="scientific">Arcicella aurantiaca</name>
    <dbReference type="NCBI Taxonomy" id="591202"/>
    <lineage>
        <taxon>Bacteria</taxon>
        <taxon>Pseudomonadati</taxon>
        <taxon>Bacteroidota</taxon>
        <taxon>Cytophagia</taxon>
        <taxon>Cytophagales</taxon>
        <taxon>Flectobacillaceae</taxon>
        <taxon>Arcicella</taxon>
    </lineage>
</organism>
<dbReference type="SMART" id="SM00448">
    <property type="entry name" value="REC"/>
    <property type="match status" value="1"/>
</dbReference>
<dbReference type="InterPro" id="IPR001789">
    <property type="entry name" value="Sig_transdc_resp-reg_receiver"/>
</dbReference>
<dbReference type="InterPro" id="IPR007492">
    <property type="entry name" value="LytTR_DNA-bd_dom"/>
</dbReference>
<dbReference type="Gene3D" id="3.40.50.2300">
    <property type="match status" value="1"/>
</dbReference>
<dbReference type="GO" id="GO:0000156">
    <property type="term" value="F:phosphorelay response regulator activity"/>
    <property type="evidence" value="ECO:0007669"/>
    <property type="project" value="TreeGrafter"/>
</dbReference>
<evidence type="ECO:0000313" key="5">
    <source>
        <dbReference type="EMBL" id="PWK18061.1"/>
    </source>
</evidence>
<name>A0A316DIQ4_9BACT</name>
<dbReference type="Pfam" id="PF00072">
    <property type="entry name" value="Response_reg"/>
    <property type="match status" value="1"/>
</dbReference>
<reference evidence="5 6" key="1">
    <citation type="submission" date="2018-05" db="EMBL/GenBank/DDBJ databases">
        <title>Genomic Encyclopedia of Archaeal and Bacterial Type Strains, Phase II (KMG-II): from individual species to whole genera.</title>
        <authorList>
            <person name="Goeker M."/>
        </authorList>
    </citation>
    <scope>NUCLEOTIDE SEQUENCE [LARGE SCALE GENOMIC DNA]</scope>
    <source>
        <strain evidence="5 6">DSM 22214</strain>
    </source>
</reference>
<dbReference type="GO" id="GO:0006355">
    <property type="term" value="P:regulation of DNA-templated transcription"/>
    <property type="evidence" value="ECO:0007669"/>
    <property type="project" value="TreeGrafter"/>
</dbReference>
<comment type="caution">
    <text evidence="5">The sequence shown here is derived from an EMBL/GenBank/DDBJ whole genome shotgun (WGS) entry which is preliminary data.</text>
</comment>
<dbReference type="SMART" id="SM00850">
    <property type="entry name" value="LytTR"/>
    <property type="match status" value="1"/>
</dbReference>
<keyword evidence="1" id="KW-0238">DNA-binding</keyword>
<dbReference type="PROSITE" id="PS50110">
    <property type="entry name" value="RESPONSE_REGULATORY"/>
    <property type="match status" value="1"/>
</dbReference>